<dbReference type="GO" id="GO:0016020">
    <property type="term" value="C:membrane"/>
    <property type="evidence" value="ECO:0007669"/>
    <property type="project" value="UniProtKB-SubCell"/>
</dbReference>
<feature type="transmembrane region" description="Helical" evidence="5">
    <location>
        <begin position="232"/>
        <end position="258"/>
    </location>
</feature>
<dbReference type="InterPro" id="IPR004031">
    <property type="entry name" value="PMP22/EMP/MP20/Claudin"/>
</dbReference>
<feature type="signal peptide" evidence="6">
    <location>
        <begin position="1"/>
        <end position="19"/>
    </location>
</feature>
<proteinExistence type="predicted"/>
<dbReference type="PANTHER" id="PTHR21284">
    <property type="entry name" value="EG:80H7.2 PROTEIN"/>
    <property type="match status" value="1"/>
</dbReference>
<organism evidence="7 8">
    <name type="scientific">Magallana gigas</name>
    <name type="common">Pacific oyster</name>
    <name type="synonym">Crassostrea gigas</name>
    <dbReference type="NCBI Taxonomy" id="29159"/>
    <lineage>
        <taxon>Eukaryota</taxon>
        <taxon>Metazoa</taxon>
        <taxon>Spiralia</taxon>
        <taxon>Lophotrochozoa</taxon>
        <taxon>Mollusca</taxon>
        <taxon>Bivalvia</taxon>
        <taxon>Autobranchia</taxon>
        <taxon>Pteriomorphia</taxon>
        <taxon>Ostreida</taxon>
        <taxon>Ostreoidea</taxon>
        <taxon>Ostreidae</taxon>
        <taxon>Magallana</taxon>
    </lineage>
</organism>
<evidence type="ECO:0000256" key="6">
    <source>
        <dbReference type="SAM" id="SignalP"/>
    </source>
</evidence>
<accession>A0A8W8NNV2</accession>
<evidence type="ECO:0000313" key="8">
    <source>
        <dbReference type="Proteomes" id="UP000005408"/>
    </source>
</evidence>
<dbReference type="Gene3D" id="1.20.140.150">
    <property type="match status" value="1"/>
</dbReference>
<keyword evidence="3 5" id="KW-1133">Transmembrane helix</keyword>
<dbReference type="EnsemblMetazoa" id="G7040.6">
    <property type="protein sequence ID" value="G7040.6:cds"/>
    <property type="gene ID" value="G7040"/>
</dbReference>
<feature type="transmembrane region" description="Helical" evidence="5">
    <location>
        <begin position="187"/>
        <end position="212"/>
    </location>
</feature>
<evidence type="ECO:0000313" key="7">
    <source>
        <dbReference type="EnsemblMetazoa" id="G7040.6:cds"/>
    </source>
</evidence>
<comment type="subcellular location">
    <subcellularLocation>
        <location evidence="1">Membrane</location>
        <topology evidence="1">Multi-pass membrane protein</topology>
    </subcellularLocation>
</comment>
<sequence length="285" mass="31847">MKFLLSLLVAAFAVILVCSERCFNSGDCALETCANSTLTCVHGICTCVASQKCSMMSDCTGLPPCEKHGETWHCYDNMCKLFFVIGFSTHFWLESDKNYRTSSGFESLGLWEACFKDFSHKTSYNGKQYNGCWWMFSYEYEPIREWLNPPWLVAIQVMMTVSLLLQLVGSIIGVLVFLGVCPGVANFLALLSISVMILVGGIISAVCLILFGVKSDQPEVEAKWIYFPDKNFLSWSYALVAVSGFLSLFGSMCGFVAAMTARLEDKYGERPNYDGHMLRSQPTVY</sequence>
<dbReference type="AlphaFoldDB" id="A0A8W8NNV2"/>
<keyword evidence="2 5" id="KW-0812">Transmembrane</keyword>
<keyword evidence="8" id="KW-1185">Reference proteome</keyword>
<evidence type="ECO:0000256" key="4">
    <source>
        <dbReference type="ARBA" id="ARBA00023136"/>
    </source>
</evidence>
<protein>
    <submittedName>
        <fullName evidence="7">Uncharacterized protein</fullName>
    </submittedName>
</protein>
<dbReference type="Pfam" id="PF13903">
    <property type="entry name" value="Claudin_2"/>
    <property type="match status" value="1"/>
</dbReference>
<dbReference type="PANTHER" id="PTHR21284:SF12">
    <property type="entry name" value="EG:80H7.2 PROTEIN"/>
    <property type="match status" value="1"/>
</dbReference>
<evidence type="ECO:0000256" key="2">
    <source>
        <dbReference type="ARBA" id="ARBA00022692"/>
    </source>
</evidence>
<name>A0A8W8NNV2_MAGGI</name>
<reference evidence="7" key="1">
    <citation type="submission" date="2022-08" db="UniProtKB">
        <authorList>
            <consortium name="EnsemblMetazoa"/>
        </authorList>
    </citation>
    <scope>IDENTIFICATION</scope>
    <source>
        <strain evidence="7">05x7-T-G4-1.051#20</strain>
    </source>
</reference>
<dbReference type="Proteomes" id="UP000005408">
    <property type="component" value="Unassembled WGS sequence"/>
</dbReference>
<keyword evidence="6" id="KW-0732">Signal</keyword>
<feature type="chain" id="PRO_5036482859" evidence="6">
    <location>
        <begin position="20"/>
        <end position="285"/>
    </location>
</feature>
<evidence type="ECO:0000256" key="1">
    <source>
        <dbReference type="ARBA" id="ARBA00004141"/>
    </source>
</evidence>
<feature type="transmembrane region" description="Helical" evidence="5">
    <location>
        <begin position="151"/>
        <end position="180"/>
    </location>
</feature>
<evidence type="ECO:0000256" key="5">
    <source>
        <dbReference type="SAM" id="Phobius"/>
    </source>
</evidence>
<evidence type="ECO:0000256" key="3">
    <source>
        <dbReference type="ARBA" id="ARBA00022989"/>
    </source>
</evidence>
<keyword evidence="4 5" id="KW-0472">Membrane</keyword>